<dbReference type="OrthoDB" id="5401106at2759"/>
<feature type="region of interest" description="Disordered" evidence="1">
    <location>
        <begin position="219"/>
        <end position="278"/>
    </location>
</feature>
<dbReference type="EMBL" id="GL876966">
    <property type="protein sequence ID" value="KLU80920.1"/>
    <property type="molecule type" value="Genomic_DNA"/>
</dbReference>
<dbReference type="VEuPathDB" id="FungiDB:MAPG_00016"/>
<reference evidence="3" key="4">
    <citation type="journal article" date="2015" name="G3 (Bethesda)">
        <title>Genome sequences of three phytopathogenic species of the Magnaporthaceae family of fungi.</title>
        <authorList>
            <person name="Okagaki L.H."/>
            <person name="Nunes C.C."/>
            <person name="Sailsbery J."/>
            <person name="Clay B."/>
            <person name="Brown D."/>
            <person name="John T."/>
            <person name="Oh Y."/>
            <person name="Young N."/>
            <person name="Fitzgerald M."/>
            <person name="Haas B.J."/>
            <person name="Zeng Q."/>
            <person name="Young S."/>
            <person name="Adiconis X."/>
            <person name="Fan L."/>
            <person name="Levin J.Z."/>
            <person name="Mitchell T.K."/>
            <person name="Okubara P.A."/>
            <person name="Farman M.L."/>
            <person name="Kohn L.M."/>
            <person name="Birren B."/>
            <person name="Ma L.-J."/>
            <person name="Dean R.A."/>
        </authorList>
    </citation>
    <scope>NUCLEOTIDE SEQUENCE</scope>
    <source>
        <strain evidence="3">ATCC 64411 / 73-15</strain>
    </source>
</reference>
<feature type="compositionally biased region" description="Basic residues" evidence="1">
    <location>
        <begin position="306"/>
        <end position="318"/>
    </location>
</feature>
<evidence type="ECO:0000313" key="4">
    <source>
        <dbReference type="Proteomes" id="UP000011715"/>
    </source>
</evidence>
<evidence type="ECO:0000313" key="2">
    <source>
        <dbReference type="EMBL" id="KLU80920.1"/>
    </source>
</evidence>
<dbReference type="OMA" id="ANAMQTY"/>
<dbReference type="EnsemblFungi" id="MAPG_00016T0">
    <property type="protein sequence ID" value="MAPG_00016T0"/>
    <property type="gene ID" value="MAPG_00016"/>
</dbReference>
<feature type="region of interest" description="Disordered" evidence="1">
    <location>
        <begin position="136"/>
        <end position="175"/>
    </location>
</feature>
<dbReference type="STRING" id="644358.A0A0C4DJV7"/>
<evidence type="ECO:0000313" key="3">
    <source>
        <dbReference type="EnsemblFungi" id="MAPG_00016T0"/>
    </source>
</evidence>
<name>A0A0C4DJV7_MAGP6</name>
<reference evidence="2" key="3">
    <citation type="submission" date="2011-03" db="EMBL/GenBank/DDBJ databases">
        <title>Annotation of Magnaporthe poae ATCC 64411.</title>
        <authorList>
            <person name="Ma L.-J."/>
            <person name="Dead R."/>
            <person name="Young S.K."/>
            <person name="Zeng Q."/>
            <person name="Gargeya S."/>
            <person name="Fitzgerald M."/>
            <person name="Haas B."/>
            <person name="Abouelleil A."/>
            <person name="Alvarado L."/>
            <person name="Arachchi H.M."/>
            <person name="Berlin A."/>
            <person name="Brown A."/>
            <person name="Chapman S.B."/>
            <person name="Chen Z."/>
            <person name="Dunbar C."/>
            <person name="Freedman E."/>
            <person name="Gearin G."/>
            <person name="Gellesch M."/>
            <person name="Goldberg J."/>
            <person name="Griggs A."/>
            <person name="Gujja S."/>
            <person name="Heiman D."/>
            <person name="Howarth C."/>
            <person name="Larson L."/>
            <person name="Lui A."/>
            <person name="MacDonald P.J.P."/>
            <person name="Mehta T."/>
            <person name="Montmayeur A."/>
            <person name="Murphy C."/>
            <person name="Neiman D."/>
            <person name="Pearson M."/>
            <person name="Priest M."/>
            <person name="Roberts A."/>
            <person name="Saif S."/>
            <person name="Shea T."/>
            <person name="Shenoy N."/>
            <person name="Sisk P."/>
            <person name="Stolte C."/>
            <person name="Sykes S."/>
            <person name="Yandava C."/>
            <person name="Wortman J."/>
            <person name="Nusbaum C."/>
            <person name="Birren B."/>
        </authorList>
    </citation>
    <scope>NUCLEOTIDE SEQUENCE</scope>
    <source>
        <strain evidence="2">ATCC 64411</strain>
    </source>
</reference>
<keyword evidence="4" id="KW-1185">Reference proteome</keyword>
<feature type="region of interest" description="Disordered" evidence="1">
    <location>
        <begin position="383"/>
        <end position="435"/>
    </location>
</feature>
<reference evidence="3" key="5">
    <citation type="submission" date="2015-06" db="UniProtKB">
        <authorList>
            <consortium name="EnsemblFungi"/>
        </authorList>
    </citation>
    <scope>IDENTIFICATION</scope>
    <source>
        <strain evidence="3">ATCC 64411</strain>
    </source>
</reference>
<organism evidence="3 4">
    <name type="scientific">Magnaporthiopsis poae (strain ATCC 64411 / 73-15)</name>
    <name type="common">Kentucky bluegrass fungus</name>
    <name type="synonym">Magnaporthe poae</name>
    <dbReference type="NCBI Taxonomy" id="644358"/>
    <lineage>
        <taxon>Eukaryota</taxon>
        <taxon>Fungi</taxon>
        <taxon>Dikarya</taxon>
        <taxon>Ascomycota</taxon>
        <taxon>Pezizomycotina</taxon>
        <taxon>Sordariomycetes</taxon>
        <taxon>Sordariomycetidae</taxon>
        <taxon>Magnaporthales</taxon>
        <taxon>Magnaporthaceae</taxon>
        <taxon>Magnaporthiopsis</taxon>
    </lineage>
</organism>
<gene>
    <name evidence="2" type="ORF">MAPG_00016</name>
</gene>
<evidence type="ECO:0000256" key="1">
    <source>
        <dbReference type="SAM" id="MobiDB-lite"/>
    </source>
</evidence>
<dbReference type="eggNOG" id="ENOG502RVJZ">
    <property type="taxonomic scope" value="Eukaryota"/>
</dbReference>
<dbReference type="EMBL" id="ADBL01000006">
    <property type="status" value="NOT_ANNOTATED_CDS"/>
    <property type="molecule type" value="Genomic_DNA"/>
</dbReference>
<proteinExistence type="predicted"/>
<reference evidence="4" key="1">
    <citation type="submission" date="2010-05" db="EMBL/GenBank/DDBJ databases">
        <title>The genome sequence of Magnaporthe poae strain ATCC 64411.</title>
        <authorList>
            <person name="Ma L.-J."/>
            <person name="Dead R."/>
            <person name="Young S."/>
            <person name="Zeng Q."/>
            <person name="Koehrsen M."/>
            <person name="Alvarado L."/>
            <person name="Berlin A."/>
            <person name="Chapman S.B."/>
            <person name="Chen Z."/>
            <person name="Freedman E."/>
            <person name="Gellesch M."/>
            <person name="Goldberg J."/>
            <person name="Griggs A."/>
            <person name="Gujja S."/>
            <person name="Heilman E.R."/>
            <person name="Heiman D."/>
            <person name="Hepburn T."/>
            <person name="Howarth C."/>
            <person name="Jen D."/>
            <person name="Larson L."/>
            <person name="Mehta T."/>
            <person name="Neiman D."/>
            <person name="Pearson M."/>
            <person name="Roberts A."/>
            <person name="Saif S."/>
            <person name="Shea T."/>
            <person name="Shenoy N."/>
            <person name="Sisk P."/>
            <person name="Stolte C."/>
            <person name="Sykes S."/>
            <person name="Walk T."/>
            <person name="White J."/>
            <person name="Yandava C."/>
            <person name="Haas B."/>
            <person name="Nusbaum C."/>
            <person name="Birren B."/>
        </authorList>
    </citation>
    <scope>NUCLEOTIDE SEQUENCE [LARGE SCALE GENOMIC DNA]</scope>
    <source>
        <strain evidence="4">ATCC 64411 / 73-15</strain>
    </source>
</reference>
<feature type="region of interest" description="Disordered" evidence="1">
    <location>
        <begin position="297"/>
        <end position="333"/>
    </location>
</feature>
<reference evidence="2" key="2">
    <citation type="submission" date="2010-05" db="EMBL/GenBank/DDBJ databases">
        <title>The Genome Sequence of Magnaporthe poae strain ATCC 64411.</title>
        <authorList>
            <consortium name="The Broad Institute Genome Sequencing Platform"/>
            <consortium name="Broad Institute Genome Sequencing Center for Infectious Disease"/>
            <person name="Ma L.-J."/>
            <person name="Dead R."/>
            <person name="Young S."/>
            <person name="Zeng Q."/>
            <person name="Koehrsen M."/>
            <person name="Alvarado L."/>
            <person name="Berlin A."/>
            <person name="Chapman S.B."/>
            <person name="Chen Z."/>
            <person name="Freedman E."/>
            <person name="Gellesch M."/>
            <person name="Goldberg J."/>
            <person name="Griggs A."/>
            <person name="Gujja S."/>
            <person name="Heilman E.R."/>
            <person name="Heiman D."/>
            <person name="Hepburn T."/>
            <person name="Howarth C."/>
            <person name="Jen D."/>
            <person name="Larson L."/>
            <person name="Mehta T."/>
            <person name="Neiman D."/>
            <person name="Pearson M."/>
            <person name="Roberts A."/>
            <person name="Saif S."/>
            <person name="Shea T."/>
            <person name="Shenoy N."/>
            <person name="Sisk P."/>
            <person name="Stolte C."/>
            <person name="Sykes S."/>
            <person name="Walk T."/>
            <person name="White J."/>
            <person name="Yandava C."/>
            <person name="Haas B."/>
            <person name="Nusbaum C."/>
            <person name="Birren B."/>
        </authorList>
    </citation>
    <scope>NUCLEOTIDE SEQUENCE</scope>
    <source>
        <strain evidence="2">ATCC 64411</strain>
    </source>
</reference>
<accession>A0A0C4DJV7</accession>
<sequence length="685" mass="74708">MTDYHGSIVAFEGSPETVSTQLRLLPISTQILVLPNVRNYMPESADDTPFDARSFVLAVHEASVARRKLATDFLRDSSPTRKKLVFLDGGAANAHAFAVTTILQRERLDGHAEAEALFGELTKHGVGALTYQRNHTIDPAHGMGDAARESKMRRRSKSQPAPAHRFTSESPEPMPAFRYGKIRQKEGDLPPLHSEKHPSARSFSNAVIEQAAILNLAPLAKQKSPRRARSLERPAASRAVEPRRSASVGSHRNRKGLASEDGRRPSWPTAAFPGTPRALNTRSSVLDLRSAVVCKPSETTISRPSSLRRRRPRSRRRGSGVGADTSSDTIPRVPALDPSLFGPFEPVLPLFEDLIIHLIGDTRDVVLEAMLRKFQDLVQAKPSPAILPGRDDGATEATGLPETPTTEASRASVTAPKPQPQPAPPVDDDEYDPFRPQSLRIGPPSDRFGTMHVGAIDPPTPAQTPPPPSVDEKPMFRELPITGMKAAVNVQDALRSVLSTYFPSNECGYAQSRFPFLPEDEELWRPVFGAAEPKGPQLHKRKLNLIVAIGAQNDVPKPFLAAVTTQVENIGNKTVKGCSTRTGRVDLRYLVANAMQTYLIAHPNSSVFANPIQIATLIIPQLEMYLAAHTDVRFILIEYPAEHLATVLALQNLAGPDVFKVAGVLQNGPLHDDVASRHAAIGRHG</sequence>
<protein>
    <submittedName>
        <fullName evidence="2 3">Uncharacterized protein</fullName>
    </submittedName>
</protein>
<feature type="compositionally biased region" description="Polar residues" evidence="1">
    <location>
        <begin position="403"/>
        <end position="412"/>
    </location>
</feature>
<dbReference type="Proteomes" id="UP000011715">
    <property type="component" value="Unassembled WGS sequence"/>
</dbReference>
<dbReference type="AlphaFoldDB" id="A0A0C4DJV7"/>